<dbReference type="PANTHER" id="PTHR23176:SF134">
    <property type="entry name" value="RHO-TYPE GTPASE-ACTIVATING PROTEIN"/>
    <property type="match status" value="1"/>
</dbReference>
<dbReference type="GO" id="GO:0007165">
    <property type="term" value="P:signal transduction"/>
    <property type="evidence" value="ECO:0007669"/>
    <property type="project" value="InterPro"/>
</dbReference>
<dbReference type="OrthoDB" id="79452at2759"/>
<feature type="domain" description="F-BAR" evidence="5">
    <location>
        <begin position="33"/>
        <end position="340"/>
    </location>
</feature>
<evidence type="ECO:0000259" key="5">
    <source>
        <dbReference type="PROSITE" id="PS51741"/>
    </source>
</evidence>
<dbReference type="InterPro" id="IPR031160">
    <property type="entry name" value="F_BAR_dom"/>
</dbReference>
<organism evidence="6 7">
    <name type="scientific">Rhodocollybia butyracea</name>
    <dbReference type="NCBI Taxonomy" id="206335"/>
    <lineage>
        <taxon>Eukaryota</taxon>
        <taxon>Fungi</taxon>
        <taxon>Dikarya</taxon>
        <taxon>Basidiomycota</taxon>
        <taxon>Agaricomycotina</taxon>
        <taxon>Agaricomycetes</taxon>
        <taxon>Agaricomycetidae</taxon>
        <taxon>Agaricales</taxon>
        <taxon>Marasmiineae</taxon>
        <taxon>Omphalotaceae</taxon>
        <taxon>Rhodocollybia</taxon>
    </lineage>
</organism>
<feature type="compositionally biased region" description="Polar residues" evidence="3">
    <location>
        <begin position="200"/>
        <end position="212"/>
    </location>
</feature>
<dbReference type="EMBL" id="JADNRY010000093">
    <property type="protein sequence ID" value="KAF9066067.1"/>
    <property type="molecule type" value="Genomic_DNA"/>
</dbReference>
<dbReference type="InterPro" id="IPR050729">
    <property type="entry name" value="Rho-GAP"/>
</dbReference>
<dbReference type="SUPFAM" id="SSF48350">
    <property type="entry name" value="GTPase activation domain, GAP"/>
    <property type="match status" value="1"/>
</dbReference>
<dbReference type="SMART" id="SM00324">
    <property type="entry name" value="RhoGAP"/>
    <property type="match status" value="1"/>
</dbReference>
<feature type="compositionally biased region" description="Polar residues" evidence="3">
    <location>
        <begin position="682"/>
        <end position="695"/>
    </location>
</feature>
<protein>
    <recommendedName>
        <fullName evidence="8">RhoGAP-domain-containing protein</fullName>
    </recommendedName>
</protein>
<dbReference type="CDD" id="cd00159">
    <property type="entry name" value="RhoGAP"/>
    <property type="match status" value="1"/>
</dbReference>
<dbReference type="Gene3D" id="1.10.555.10">
    <property type="entry name" value="Rho GTPase activation protein"/>
    <property type="match status" value="1"/>
</dbReference>
<keyword evidence="2" id="KW-0175">Coiled coil</keyword>
<dbReference type="InterPro" id="IPR027267">
    <property type="entry name" value="AH/BAR_dom_sf"/>
</dbReference>
<feature type="compositionally biased region" description="Polar residues" evidence="3">
    <location>
        <begin position="1"/>
        <end position="14"/>
    </location>
</feature>
<dbReference type="PANTHER" id="PTHR23176">
    <property type="entry name" value="RHO/RAC/CDC GTPASE-ACTIVATING PROTEIN"/>
    <property type="match status" value="1"/>
</dbReference>
<dbReference type="InterPro" id="IPR000198">
    <property type="entry name" value="RhoGAP_dom"/>
</dbReference>
<dbReference type="GO" id="GO:0005737">
    <property type="term" value="C:cytoplasm"/>
    <property type="evidence" value="ECO:0007669"/>
    <property type="project" value="TreeGrafter"/>
</dbReference>
<dbReference type="InterPro" id="IPR001060">
    <property type="entry name" value="FCH_dom"/>
</dbReference>
<dbReference type="Pfam" id="PF00611">
    <property type="entry name" value="FCH"/>
    <property type="match status" value="1"/>
</dbReference>
<feature type="domain" description="Rho-GAP" evidence="4">
    <location>
        <begin position="377"/>
        <end position="571"/>
    </location>
</feature>
<keyword evidence="1" id="KW-0343">GTPase activation</keyword>
<dbReference type="Proteomes" id="UP000772434">
    <property type="component" value="Unassembled WGS sequence"/>
</dbReference>
<feature type="region of interest" description="Disordered" evidence="3">
    <location>
        <begin position="158"/>
        <end position="212"/>
    </location>
</feature>
<reference evidence="6" key="1">
    <citation type="submission" date="2020-11" db="EMBL/GenBank/DDBJ databases">
        <authorList>
            <consortium name="DOE Joint Genome Institute"/>
            <person name="Ahrendt S."/>
            <person name="Riley R."/>
            <person name="Andreopoulos W."/>
            <person name="Labutti K."/>
            <person name="Pangilinan J."/>
            <person name="Ruiz-Duenas F.J."/>
            <person name="Barrasa J.M."/>
            <person name="Sanchez-Garcia M."/>
            <person name="Camarero S."/>
            <person name="Miyauchi S."/>
            <person name="Serrano A."/>
            <person name="Linde D."/>
            <person name="Babiker R."/>
            <person name="Drula E."/>
            <person name="Ayuso-Fernandez I."/>
            <person name="Pacheco R."/>
            <person name="Padilla G."/>
            <person name="Ferreira P."/>
            <person name="Barriuso J."/>
            <person name="Kellner H."/>
            <person name="Castanera R."/>
            <person name="Alfaro M."/>
            <person name="Ramirez L."/>
            <person name="Pisabarro A.G."/>
            <person name="Kuo A."/>
            <person name="Tritt A."/>
            <person name="Lipzen A."/>
            <person name="He G."/>
            <person name="Yan M."/>
            <person name="Ng V."/>
            <person name="Cullen D."/>
            <person name="Martin F."/>
            <person name="Rosso M.-N."/>
            <person name="Henrissat B."/>
            <person name="Hibbett D."/>
            <person name="Martinez A.T."/>
            <person name="Grigoriev I.V."/>
        </authorList>
    </citation>
    <scope>NUCLEOTIDE SEQUENCE</scope>
    <source>
        <strain evidence="6">AH 40177</strain>
    </source>
</reference>
<proteinExistence type="predicted"/>
<accession>A0A9P5PMX7</accession>
<evidence type="ECO:0000256" key="3">
    <source>
        <dbReference type="SAM" id="MobiDB-lite"/>
    </source>
</evidence>
<evidence type="ECO:0000259" key="4">
    <source>
        <dbReference type="PROSITE" id="PS50238"/>
    </source>
</evidence>
<dbReference type="Gene3D" id="1.20.1270.60">
    <property type="entry name" value="Arfaptin homology (AH) domain/BAR domain"/>
    <property type="match status" value="1"/>
</dbReference>
<feature type="region of interest" description="Disordered" evidence="3">
    <location>
        <begin position="1"/>
        <end position="21"/>
    </location>
</feature>
<sequence length="722" mass="80778">MDRDQQTPSRSSTADPPPTNGPIPLFDIQLRFLNDSYLSFFNERKRIEENYVDSLLKLYKKIKSIDSFLDDRSDMSTARVAWAEIRENVEREAQARNAFLSTLASDIINPLTSLKETQERTRKRIKEDLKESTSAYQEYAEVTLPKLKSRYTKKFSEVEESKRIAANPPMSPTPDYQGLSKTPVSSPQPLRALDRRPSWTAPSGRNRSPSTNTAFADLAQQGKKQLNTLMGFLDKSGSVKESLGGRENHALRTVRAKRELDEADKEYRKAVYWLETLRLRRTKILESGYNSLSMFVEECSATVKAALERYADNMAATTTTQTQLSSHARGVITKVSPEKDKNRFTSHVPRSLASAIPEPILYQHGQVGECLNLVFGFSLLDYATTKNLPEGEVPKIIRVCIAEIDKRGLDMEGIYRVSGRHAIVQTLQHEYEKDEDKFEFRPKDDIYAVASLLKLYLRELPEPVFRFLLQDRIQHTEDIEDHHSNNFALLRAKMRRLPGVHYATLKALLEHLARVAANSEKNKMDPKNLAIVFGGVIFGEDEIPKTSDLLSVQQWNDSLMEDLISNAPALFSDEPMSAHPLPAPPPGEPTPVYAYGSKTTKIVSIPPPLKSTSALSQSEDFTPKLPPRPANSIHPSARGPSSPTKERTDMGPPPPRTTAGDEFPPPSPSATSSVFETDEESSYNGESLTRTSSVAPRSPDLSPIGELEPDETVPEHPPTTSS</sequence>
<evidence type="ECO:0000313" key="7">
    <source>
        <dbReference type="Proteomes" id="UP000772434"/>
    </source>
</evidence>
<gene>
    <name evidence="6" type="ORF">BDP27DRAFT_1449921</name>
</gene>
<name>A0A9P5PMX7_9AGAR</name>
<comment type="caution">
    <text evidence="6">The sequence shown here is derived from an EMBL/GenBank/DDBJ whole genome shotgun (WGS) entry which is preliminary data.</text>
</comment>
<feature type="compositionally biased region" description="Polar residues" evidence="3">
    <location>
        <begin position="179"/>
        <end position="188"/>
    </location>
</feature>
<dbReference type="GO" id="GO:0005096">
    <property type="term" value="F:GTPase activator activity"/>
    <property type="evidence" value="ECO:0007669"/>
    <property type="project" value="UniProtKB-KW"/>
</dbReference>
<dbReference type="SUPFAM" id="SSF103657">
    <property type="entry name" value="BAR/IMD domain-like"/>
    <property type="match status" value="1"/>
</dbReference>
<feature type="compositionally biased region" description="Polar residues" evidence="3">
    <location>
        <begin position="610"/>
        <end position="620"/>
    </location>
</feature>
<evidence type="ECO:0000313" key="6">
    <source>
        <dbReference type="EMBL" id="KAF9066067.1"/>
    </source>
</evidence>
<dbReference type="Pfam" id="PF00620">
    <property type="entry name" value="RhoGAP"/>
    <property type="match status" value="1"/>
</dbReference>
<dbReference type="AlphaFoldDB" id="A0A9P5PMX7"/>
<evidence type="ECO:0000256" key="2">
    <source>
        <dbReference type="PROSITE-ProRule" id="PRU01077"/>
    </source>
</evidence>
<evidence type="ECO:0000256" key="1">
    <source>
        <dbReference type="ARBA" id="ARBA00022468"/>
    </source>
</evidence>
<feature type="region of interest" description="Disordered" evidence="3">
    <location>
        <begin position="575"/>
        <end position="594"/>
    </location>
</feature>
<dbReference type="PROSITE" id="PS51741">
    <property type="entry name" value="F_BAR"/>
    <property type="match status" value="1"/>
</dbReference>
<evidence type="ECO:0008006" key="8">
    <source>
        <dbReference type="Google" id="ProtNLM"/>
    </source>
</evidence>
<keyword evidence="7" id="KW-1185">Reference proteome</keyword>
<dbReference type="InterPro" id="IPR008936">
    <property type="entry name" value="Rho_GTPase_activation_prot"/>
</dbReference>
<dbReference type="PROSITE" id="PS50238">
    <property type="entry name" value="RHOGAP"/>
    <property type="match status" value="1"/>
</dbReference>
<feature type="region of interest" description="Disordered" evidence="3">
    <location>
        <begin position="604"/>
        <end position="722"/>
    </location>
</feature>